<dbReference type="Gene3D" id="3.40.50.620">
    <property type="entry name" value="HUPs"/>
    <property type="match status" value="1"/>
</dbReference>
<keyword evidence="7 11" id="KW-0030">Aminoacyl-tRNA synthetase</keyword>
<dbReference type="AlphaFoldDB" id="A0A1G2E0X4"/>
<organism evidence="13 14">
    <name type="scientific">Candidatus Nealsonbacteria bacterium RIFCSPHIGHO2_01_FULL_38_55</name>
    <dbReference type="NCBI Taxonomy" id="1801664"/>
    <lineage>
        <taxon>Bacteria</taxon>
        <taxon>Candidatus Nealsoniibacteriota</taxon>
    </lineage>
</organism>
<evidence type="ECO:0000313" key="13">
    <source>
        <dbReference type="EMBL" id="OGZ19319.1"/>
    </source>
</evidence>
<comment type="catalytic activity">
    <reaction evidence="8">
        <text>tRNA(Tyr) + L-tyrosine + ATP = L-tyrosyl-tRNA(Tyr) + AMP + diphosphate + H(+)</text>
        <dbReference type="Rhea" id="RHEA:10220"/>
        <dbReference type="Rhea" id="RHEA-COMP:9706"/>
        <dbReference type="Rhea" id="RHEA-COMP:9707"/>
        <dbReference type="ChEBI" id="CHEBI:15378"/>
        <dbReference type="ChEBI" id="CHEBI:30616"/>
        <dbReference type="ChEBI" id="CHEBI:33019"/>
        <dbReference type="ChEBI" id="CHEBI:58315"/>
        <dbReference type="ChEBI" id="CHEBI:78442"/>
        <dbReference type="ChEBI" id="CHEBI:78536"/>
        <dbReference type="ChEBI" id="CHEBI:456215"/>
        <dbReference type="EC" id="6.1.1.1"/>
    </reaction>
</comment>
<protein>
    <recommendedName>
        <fullName evidence="1 9">Tyrosine--tRNA ligase</fullName>
        <ecNumber evidence="1 9">6.1.1.1</ecNumber>
    </recommendedName>
</protein>
<reference evidence="13 14" key="1">
    <citation type="journal article" date="2016" name="Nat. Commun.">
        <title>Thousands of microbial genomes shed light on interconnected biogeochemical processes in an aquifer system.</title>
        <authorList>
            <person name="Anantharaman K."/>
            <person name="Brown C.T."/>
            <person name="Hug L.A."/>
            <person name="Sharon I."/>
            <person name="Castelle C.J."/>
            <person name="Probst A.J."/>
            <person name="Thomas B.C."/>
            <person name="Singh A."/>
            <person name="Wilkins M.J."/>
            <person name="Karaoz U."/>
            <person name="Brodie E.L."/>
            <person name="Williams K.H."/>
            <person name="Hubbard S.S."/>
            <person name="Banfield J.F."/>
        </authorList>
    </citation>
    <scope>NUCLEOTIDE SEQUENCE [LARGE SCALE GENOMIC DNA]</scope>
</reference>
<evidence type="ECO:0000256" key="11">
    <source>
        <dbReference type="RuleBase" id="RU363036"/>
    </source>
</evidence>
<dbReference type="SUPFAM" id="SSF55174">
    <property type="entry name" value="Alpha-L RNA-binding motif"/>
    <property type="match status" value="1"/>
</dbReference>
<evidence type="ECO:0000256" key="2">
    <source>
        <dbReference type="ARBA" id="ARBA00022598"/>
    </source>
</evidence>
<keyword evidence="6 11" id="KW-0648">Protein biosynthesis</keyword>
<dbReference type="GO" id="GO:0004831">
    <property type="term" value="F:tyrosine-tRNA ligase activity"/>
    <property type="evidence" value="ECO:0007669"/>
    <property type="project" value="UniProtKB-UniRule"/>
</dbReference>
<dbReference type="SMART" id="SM00363">
    <property type="entry name" value="S4"/>
    <property type="match status" value="1"/>
</dbReference>
<dbReference type="PRINTS" id="PR01040">
    <property type="entry name" value="TRNASYNTHTYR"/>
</dbReference>
<dbReference type="Pfam" id="PF22421">
    <property type="entry name" value="SYY_C-terminal"/>
    <property type="match status" value="1"/>
</dbReference>
<dbReference type="InterPro" id="IPR036986">
    <property type="entry name" value="S4_RNA-bd_sf"/>
</dbReference>
<evidence type="ECO:0000256" key="1">
    <source>
        <dbReference type="ARBA" id="ARBA00013160"/>
    </source>
</evidence>
<evidence type="ECO:0000256" key="10">
    <source>
        <dbReference type="PROSITE-ProRule" id="PRU00182"/>
    </source>
</evidence>
<dbReference type="GO" id="GO:0005524">
    <property type="term" value="F:ATP binding"/>
    <property type="evidence" value="ECO:0007669"/>
    <property type="project" value="UniProtKB-KW"/>
</dbReference>
<comment type="caution">
    <text evidence="13">The sequence shown here is derived from an EMBL/GenBank/DDBJ whole genome shotgun (WGS) entry which is preliminary data.</text>
</comment>
<evidence type="ECO:0000259" key="12">
    <source>
        <dbReference type="SMART" id="SM00363"/>
    </source>
</evidence>
<evidence type="ECO:0000256" key="5">
    <source>
        <dbReference type="ARBA" id="ARBA00022884"/>
    </source>
</evidence>
<evidence type="ECO:0000256" key="9">
    <source>
        <dbReference type="NCBIfam" id="TIGR00234"/>
    </source>
</evidence>
<dbReference type="InterPro" id="IPR002307">
    <property type="entry name" value="Tyr-tRNA-ligase"/>
</dbReference>
<dbReference type="EMBL" id="MHLZ01000037">
    <property type="protein sequence ID" value="OGZ19319.1"/>
    <property type="molecule type" value="Genomic_DNA"/>
</dbReference>
<dbReference type="InterPro" id="IPR054608">
    <property type="entry name" value="SYY-like_C"/>
</dbReference>
<dbReference type="PROSITE" id="PS50889">
    <property type="entry name" value="S4"/>
    <property type="match status" value="1"/>
</dbReference>
<dbReference type="InterPro" id="IPR002305">
    <property type="entry name" value="aa-tRNA-synth_Ic"/>
</dbReference>
<gene>
    <name evidence="13" type="ORF">A2626_02555</name>
</gene>
<sequence length="413" mass="47302">MQINTNSEKIKDILTRRVEAVVERDSLEKRLASGKKLRIKHGIDPTGPKIHLGRAVQFWKLREFQKVGHQIVLIIGDFTAQIGDASDKTSMRKPLSEKEIKENMRGYKTQIGKILDIKKTEIHYNSEWLGKLAIKDLMRLSGIFTAQQLIQRRNFKERWEHGNPIGLIELNYPLFQGYDSVAIEADVEIGGTDQTFNLLAGRRIQEYFKTNPLFCFGGKQKFYAKEVQDIITLKMLNGLDGRKMSTSWGNIIAIVDEPADMYGKIMSMRDEMILEYFDLCANVPLKDVEEIRDSLKSGMANPRDIKARLAKEIVGLYYGNSKAEKTEKEFENVFRDKELPSEIKEIEIKEIEISILDLLVRAGLIESKAEAKRLVLQKGVKINGEVQNDWQKIIKIKSGIIIQSGKRNFAKIK</sequence>
<dbReference type="CDD" id="cd00165">
    <property type="entry name" value="S4"/>
    <property type="match status" value="1"/>
</dbReference>
<keyword evidence="3 11" id="KW-0547">Nucleotide-binding</keyword>
<accession>A0A1G2E0X4</accession>
<keyword evidence="4 11" id="KW-0067">ATP-binding</keyword>
<evidence type="ECO:0000256" key="4">
    <source>
        <dbReference type="ARBA" id="ARBA00022840"/>
    </source>
</evidence>
<dbReference type="GO" id="GO:0003723">
    <property type="term" value="F:RNA binding"/>
    <property type="evidence" value="ECO:0007669"/>
    <property type="project" value="UniProtKB-KW"/>
</dbReference>
<evidence type="ECO:0000256" key="6">
    <source>
        <dbReference type="ARBA" id="ARBA00022917"/>
    </source>
</evidence>
<dbReference type="GO" id="GO:0006437">
    <property type="term" value="P:tyrosyl-tRNA aminoacylation"/>
    <property type="evidence" value="ECO:0007669"/>
    <property type="project" value="UniProtKB-UniRule"/>
</dbReference>
<evidence type="ECO:0000256" key="7">
    <source>
        <dbReference type="ARBA" id="ARBA00023146"/>
    </source>
</evidence>
<dbReference type="PANTHER" id="PTHR11766">
    <property type="entry name" value="TYROSYL-TRNA SYNTHETASE"/>
    <property type="match status" value="1"/>
</dbReference>
<keyword evidence="5 10" id="KW-0694">RNA-binding</keyword>
<dbReference type="Proteomes" id="UP000177360">
    <property type="component" value="Unassembled WGS sequence"/>
</dbReference>
<proteinExistence type="inferred from homology"/>
<feature type="domain" description="RNA-binding S4" evidence="12">
    <location>
        <begin position="354"/>
        <end position="411"/>
    </location>
</feature>
<name>A0A1G2E0X4_9BACT</name>
<dbReference type="PANTHER" id="PTHR11766:SF1">
    <property type="entry name" value="TYROSINE--TRNA LIGASE"/>
    <property type="match status" value="1"/>
</dbReference>
<dbReference type="SUPFAM" id="SSF52374">
    <property type="entry name" value="Nucleotidylyl transferase"/>
    <property type="match status" value="1"/>
</dbReference>
<evidence type="ECO:0000313" key="14">
    <source>
        <dbReference type="Proteomes" id="UP000177360"/>
    </source>
</evidence>
<comment type="similarity">
    <text evidence="11">Belongs to the class-I aminoacyl-tRNA synthetase family.</text>
</comment>
<dbReference type="InterPro" id="IPR002942">
    <property type="entry name" value="S4_RNA-bd"/>
</dbReference>
<keyword evidence="2 11" id="KW-0436">Ligase</keyword>
<dbReference type="EC" id="6.1.1.1" evidence="1 9"/>
<evidence type="ECO:0000256" key="8">
    <source>
        <dbReference type="ARBA" id="ARBA00048248"/>
    </source>
</evidence>
<dbReference type="GO" id="GO:0005829">
    <property type="term" value="C:cytosol"/>
    <property type="evidence" value="ECO:0007669"/>
    <property type="project" value="TreeGrafter"/>
</dbReference>
<dbReference type="Pfam" id="PF00579">
    <property type="entry name" value="tRNA-synt_1b"/>
    <property type="match status" value="1"/>
</dbReference>
<dbReference type="NCBIfam" id="TIGR00234">
    <property type="entry name" value="tyrS"/>
    <property type="match status" value="1"/>
</dbReference>
<evidence type="ECO:0000256" key="3">
    <source>
        <dbReference type="ARBA" id="ARBA00022741"/>
    </source>
</evidence>
<dbReference type="Gene3D" id="1.10.240.10">
    <property type="entry name" value="Tyrosyl-Transfer RNA Synthetase"/>
    <property type="match status" value="1"/>
</dbReference>
<dbReference type="Gene3D" id="3.10.290.10">
    <property type="entry name" value="RNA-binding S4 domain"/>
    <property type="match status" value="1"/>
</dbReference>
<dbReference type="InterPro" id="IPR024088">
    <property type="entry name" value="Tyr-tRNA-ligase_bac-type"/>
</dbReference>
<dbReference type="InterPro" id="IPR014729">
    <property type="entry name" value="Rossmann-like_a/b/a_fold"/>
</dbReference>